<gene>
    <name evidence="1" type="ORF">GHC57_05070</name>
    <name evidence="2" type="ORF">GHC57_17200</name>
</gene>
<organism evidence="2 3">
    <name type="scientific">Roseospira navarrensis</name>
    <dbReference type="NCBI Taxonomy" id="140058"/>
    <lineage>
        <taxon>Bacteria</taxon>
        <taxon>Pseudomonadati</taxon>
        <taxon>Pseudomonadota</taxon>
        <taxon>Alphaproteobacteria</taxon>
        <taxon>Rhodospirillales</taxon>
        <taxon>Rhodospirillaceae</taxon>
        <taxon>Roseospira</taxon>
    </lineage>
</organism>
<evidence type="ECO:0000313" key="2">
    <source>
        <dbReference type="EMBL" id="MQX38256.1"/>
    </source>
</evidence>
<feature type="non-terminal residue" evidence="2">
    <location>
        <position position="55"/>
    </location>
</feature>
<dbReference type="EMBL" id="WIVE01000009">
    <property type="protein sequence ID" value="MQX35886.1"/>
    <property type="molecule type" value="Genomic_DNA"/>
</dbReference>
<dbReference type="Proteomes" id="UP000434582">
    <property type="component" value="Unassembled WGS sequence"/>
</dbReference>
<dbReference type="AlphaFoldDB" id="A0A7X2D4W1"/>
<keyword evidence="3" id="KW-1185">Reference proteome</keyword>
<protein>
    <submittedName>
        <fullName evidence="2">IS256 family transposase</fullName>
    </submittedName>
</protein>
<evidence type="ECO:0000313" key="1">
    <source>
        <dbReference type="EMBL" id="MQX35886.1"/>
    </source>
</evidence>
<dbReference type="EMBL" id="WIVE01000082">
    <property type="protein sequence ID" value="MQX38256.1"/>
    <property type="molecule type" value="Genomic_DNA"/>
</dbReference>
<comment type="caution">
    <text evidence="2">The sequence shown here is derived from an EMBL/GenBank/DDBJ whole genome shotgun (WGS) entry which is preliminary data.</text>
</comment>
<accession>A0A7X2D4W1</accession>
<evidence type="ECO:0000313" key="3">
    <source>
        <dbReference type="Proteomes" id="UP000434582"/>
    </source>
</evidence>
<reference evidence="2 3" key="1">
    <citation type="submission" date="2019-10" db="EMBL/GenBank/DDBJ databases">
        <title>Draft whole-genome sequence of the purple nonsulfur photosynthetic bacterium Roseospira navarrensis DSM 15114.</title>
        <authorList>
            <person name="Kyndt J.A."/>
            <person name="Meyer T.E."/>
        </authorList>
    </citation>
    <scope>NUCLEOTIDE SEQUENCE [LARGE SCALE GENOMIC DNA]</scope>
    <source>
        <strain evidence="2 3">DSM 15114</strain>
    </source>
</reference>
<sequence length="55" mass="6111">MQDTQGKVIAALMEQLIQTGPEGMAEAFTALFNLAMRMERDRHLGAGPYERSDGR</sequence>
<name>A0A7X2D4W1_9PROT</name>
<proteinExistence type="predicted"/>